<dbReference type="Gramene" id="OB09G11110.1">
    <property type="protein sequence ID" value="OB09G11110.1"/>
    <property type="gene ID" value="OB09G11110"/>
</dbReference>
<organism evidence="1">
    <name type="scientific">Oryza brachyantha</name>
    <name type="common">malo sina</name>
    <dbReference type="NCBI Taxonomy" id="4533"/>
    <lineage>
        <taxon>Eukaryota</taxon>
        <taxon>Viridiplantae</taxon>
        <taxon>Streptophyta</taxon>
        <taxon>Embryophyta</taxon>
        <taxon>Tracheophyta</taxon>
        <taxon>Spermatophyta</taxon>
        <taxon>Magnoliopsida</taxon>
        <taxon>Liliopsida</taxon>
        <taxon>Poales</taxon>
        <taxon>Poaceae</taxon>
        <taxon>BOP clade</taxon>
        <taxon>Oryzoideae</taxon>
        <taxon>Oryzeae</taxon>
        <taxon>Oryzinae</taxon>
        <taxon>Oryza</taxon>
    </lineage>
</organism>
<protein>
    <submittedName>
        <fullName evidence="1">Uncharacterized protein</fullName>
    </submittedName>
</protein>
<evidence type="ECO:0000313" key="1">
    <source>
        <dbReference type="EnsemblPlants" id="OB09G11110.1"/>
    </source>
</evidence>
<keyword evidence="2" id="KW-1185">Reference proteome</keyword>
<dbReference type="AlphaFoldDB" id="J3MVT3"/>
<sequence>MEPKANQVDDDLESGKDLCDDAGSDATLACVGENDVAVITEVIVKTTTKFAKAACAFVRRLTPTIVAHHIDWAIICEHREDINSYRPSCKFYCVFAFDEMVNNNFNTTNPTSETCENISIKMKALYGKDVTKQQCYNY</sequence>
<proteinExistence type="predicted"/>
<reference evidence="1" key="2">
    <citation type="submission" date="2013-04" db="UniProtKB">
        <authorList>
            <consortium name="EnsemblPlants"/>
        </authorList>
    </citation>
    <scope>IDENTIFICATION</scope>
</reference>
<name>J3MVT3_ORYBR</name>
<dbReference type="EnsemblPlants" id="OB09G11110.1">
    <property type="protein sequence ID" value="OB09G11110.1"/>
    <property type="gene ID" value="OB09G11110"/>
</dbReference>
<reference evidence="1" key="1">
    <citation type="journal article" date="2013" name="Nat. Commun.">
        <title>Whole-genome sequencing of Oryza brachyantha reveals mechanisms underlying Oryza genome evolution.</title>
        <authorList>
            <person name="Chen J."/>
            <person name="Huang Q."/>
            <person name="Gao D."/>
            <person name="Wang J."/>
            <person name="Lang Y."/>
            <person name="Liu T."/>
            <person name="Li B."/>
            <person name="Bai Z."/>
            <person name="Luis Goicoechea J."/>
            <person name="Liang C."/>
            <person name="Chen C."/>
            <person name="Zhang W."/>
            <person name="Sun S."/>
            <person name="Liao Y."/>
            <person name="Zhang X."/>
            <person name="Yang L."/>
            <person name="Song C."/>
            <person name="Wang M."/>
            <person name="Shi J."/>
            <person name="Liu G."/>
            <person name="Liu J."/>
            <person name="Zhou H."/>
            <person name="Zhou W."/>
            <person name="Yu Q."/>
            <person name="An N."/>
            <person name="Chen Y."/>
            <person name="Cai Q."/>
            <person name="Wang B."/>
            <person name="Liu B."/>
            <person name="Min J."/>
            <person name="Huang Y."/>
            <person name="Wu H."/>
            <person name="Li Z."/>
            <person name="Zhang Y."/>
            <person name="Yin Y."/>
            <person name="Song W."/>
            <person name="Jiang J."/>
            <person name="Jackson S.A."/>
            <person name="Wing R.A."/>
            <person name="Wang J."/>
            <person name="Chen M."/>
        </authorList>
    </citation>
    <scope>NUCLEOTIDE SEQUENCE [LARGE SCALE GENOMIC DNA]</scope>
    <source>
        <strain evidence="1">cv. IRGC 101232</strain>
    </source>
</reference>
<dbReference type="Proteomes" id="UP000006038">
    <property type="component" value="Chromosome 9"/>
</dbReference>
<dbReference type="HOGENOM" id="CLU_1858331_0_0_1"/>
<evidence type="ECO:0000313" key="2">
    <source>
        <dbReference type="Proteomes" id="UP000006038"/>
    </source>
</evidence>
<accession>J3MVT3</accession>